<feature type="transmembrane region" description="Helical" evidence="1">
    <location>
        <begin position="56"/>
        <end position="78"/>
    </location>
</feature>
<sequence>MEVFKMFGSVFLKDEKARKGLKDLDTHASKTSQGMGSKFGSLGGVFGKLGGSIGGAALLMGGMAGAAVGVGAAFGGIISAGAGFEKTMSAVQAVTDASGEDMKQLSQLAKKMGSETKF</sequence>
<evidence type="ECO:0000313" key="2">
    <source>
        <dbReference type="EMBL" id="PEA85609.1"/>
    </source>
</evidence>
<evidence type="ECO:0000256" key="1">
    <source>
        <dbReference type="SAM" id="Phobius"/>
    </source>
</evidence>
<accession>A0A9X6Y707</accession>
<dbReference type="RefSeq" id="WP_098903009.1">
    <property type="nucleotide sequence ID" value="NZ_NVNL01000218.1"/>
</dbReference>
<evidence type="ECO:0000313" key="3">
    <source>
        <dbReference type="Proteomes" id="UP000220702"/>
    </source>
</evidence>
<keyword evidence="1" id="KW-1133">Transmembrane helix</keyword>
<dbReference type="AlphaFoldDB" id="A0A9X6Y707"/>
<dbReference type="Proteomes" id="UP000220702">
    <property type="component" value="Unassembled WGS sequence"/>
</dbReference>
<organism evidence="2 3">
    <name type="scientific">Bacillus thuringiensis</name>
    <dbReference type="NCBI Taxonomy" id="1428"/>
    <lineage>
        <taxon>Bacteria</taxon>
        <taxon>Bacillati</taxon>
        <taxon>Bacillota</taxon>
        <taxon>Bacilli</taxon>
        <taxon>Bacillales</taxon>
        <taxon>Bacillaceae</taxon>
        <taxon>Bacillus</taxon>
        <taxon>Bacillus cereus group</taxon>
    </lineage>
</organism>
<dbReference type="InterPro" id="IPR010090">
    <property type="entry name" value="Phage_tape_meas"/>
</dbReference>
<keyword evidence="1" id="KW-0812">Transmembrane</keyword>
<protein>
    <submittedName>
        <fullName evidence="2">Phage tail tape measure protein</fullName>
    </submittedName>
</protein>
<keyword evidence="1" id="KW-0472">Membrane</keyword>
<feature type="non-terminal residue" evidence="2">
    <location>
        <position position="118"/>
    </location>
</feature>
<dbReference type="EMBL" id="NVNL01000218">
    <property type="protein sequence ID" value="PEA85609.1"/>
    <property type="molecule type" value="Genomic_DNA"/>
</dbReference>
<name>A0A9X6Y707_BACTU</name>
<dbReference type="NCBIfam" id="TIGR01760">
    <property type="entry name" value="tape_meas_TP901"/>
    <property type="match status" value="1"/>
</dbReference>
<proteinExistence type="predicted"/>
<comment type="caution">
    <text evidence="2">The sequence shown here is derived from an EMBL/GenBank/DDBJ whole genome shotgun (WGS) entry which is preliminary data.</text>
</comment>
<gene>
    <name evidence="2" type="ORF">CON71_34830</name>
</gene>
<reference evidence="2 3" key="1">
    <citation type="submission" date="2017-09" db="EMBL/GenBank/DDBJ databases">
        <title>Large-scale bioinformatics analysis of Bacillus genomes uncovers conserved roles of natural products in bacterial physiology.</title>
        <authorList>
            <consortium name="Agbiome Team Llc"/>
            <person name="Bleich R.M."/>
            <person name="Grubbs K.J."/>
            <person name="Santa Maria K.C."/>
            <person name="Allen S.E."/>
            <person name="Farag S."/>
            <person name="Shank E.A."/>
            <person name="Bowers A."/>
        </authorList>
    </citation>
    <scope>NUCLEOTIDE SEQUENCE [LARGE SCALE GENOMIC DNA]</scope>
    <source>
        <strain evidence="2 3">AFS089089</strain>
    </source>
</reference>